<reference evidence="1 2" key="1">
    <citation type="submission" date="2021-06" db="EMBL/GenBank/DDBJ databases">
        <title>Caerostris extrusa draft genome.</title>
        <authorList>
            <person name="Kono N."/>
            <person name="Arakawa K."/>
        </authorList>
    </citation>
    <scope>NUCLEOTIDE SEQUENCE [LARGE SCALE GENOMIC DNA]</scope>
</reference>
<proteinExistence type="predicted"/>
<name>A0AAV4TLX9_CAEEX</name>
<dbReference type="AlphaFoldDB" id="A0AAV4TLX9"/>
<evidence type="ECO:0000313" key="1">
    <source>
        <dbReference type="EMBL" id="GIY45830.1"/>
    </source>
</evidence>
<accession>A0AAV4TLX9</accession>
<organism evidence="1 2">
    <name type="scientific">Caerostris extrusa</name>
    <name type="common">Bark spider</name>
    <name type="synonym">Caerostris bankana</name>
    <dbReference type="NCBI Taxonomy" id="172846"/>
    <lineage>
        <taxon>Eukaryota</taxon>
        <taxon>Metazoa</taxon>
        <taxon>Ecdysozoa</taxon>
        <taxon>Arthropoda</taxon>
        <taxon>Chelicerata</taxon>
        <taxon>Arachnida</taxon>
        <taxon>Araneae</taxon>
        <taxon>Araneomorphae</taxon>
        <taxon>Entelegynae</taxon>
        <taxon>Araneoidea</taxon>
        <taxon>Araneidae</taxon>
        <taxon>Caerostris</taxon>
    </lineage>
</organism>
<sequence length="75" mass="8665">MTAHSTSIIQNATAIVPRRIKEMFVDSPSLFTRGKFSLQQNEEVVYLGFDFPSELEVKKKKKRGLLGAFWKKKDF</sequence>
<gene>
    <name evidence="1" type="ORF">CEXT_410191</name>
</gene>
<comment type="caution">
    <text evidence="1">The sequence shown here is derived from an EMBL/GenBank/DDBJ whole genome shotgun (WGS) entry which is preliminary data.</text>
</comment>
<protein>
    <submittedName>
        <fullName evidence="1">Uncharacterized protein</fullName>
    </submittedName>
</protein>
<dbReference type="Proteomes" id="UP001054945">
    <property type="component" value="Unassembled WGS sequence"/>
</dbReference>
<keyword evidence="2" id="KW-1185">Reference proteome</keyword>
<dbReference type="EMBL" id="BPLR01011328">
    <property type="protein sequence ID" value="GIY45830.1"/>
    <property type="molecule type" value="Genomic_DNA"/>
</dbReference>
<evidence type="ECO:0000313" key="2">
    <source>
        <dbReference type="Proteomes" id="UP001054945"/>
    </source>
</evidence>